<organism evidence="2 3">
    <name type="scientific">Conoideocrella luteorostrata</name>
    <dbReference type="NCBI Taxonomy" id="1105319"/>
    <lineage>
        <taxon>Eukaryota</taxon>
        <taxon>Fungi</taxon>
        <taxon>Dikarya</taxon>
        <taxon>Ascomycota</taxon>
        <taxon>Pezizomycotina</taxon>
        <taxon>Sordariomycetes</taxon>
        <taxon>Hypocreomycetidae</taxon>
        <taxon>Hypocreales</taxon>
        <taxon>Clavicipitaceae</taxon>
        <taxon>Conoideocrella</taxon>
    </lineage>
</organism>
<sequence length="86" mass="9861">MDLALRDAKIEELDHVEYNILRLAYRTVPQGVILENMDNKGNEDKDDDNDEDKLPHFGGLASTSSNRELLRTIKTTKVMFKKINKA</sequence>
<name>A0AAJ0G372_9HYPO</name>
<proteinExistence type="predicted"/>
<dbReference type="Proteomes" id="UP001251528">
    <property type="component" value="Unassembled WGS sequence"/>
</dbReference>
<comment type="caution">
    <text evidence="2">The sequence shown here is derived from an EMBL/GenBank/DDBJ whole genome shotgun (WGS) entry which is preliminary data.</text>
</comment>
<reference evidence="2" key="1">
    <citation type="submission" date="2023-06" db="EMBL/GenBank/DDBJ databases">
        <title>Conoideocrella luteorostrata (Hypocreales: Clavicipitaceae), a potential biocontrol fungus for elongate hemlock scale in United States Christmas tree production areas.</title>
        <authorList>
            <person name="Barrett H."/>
            <person name="Lovett B."/>
            <person name="Macias A.M."/>
            <person name="Stajich J.E."/>
            <person name="Kasson M.T."/>
        </authorList>
    </citation>
    <scope>NUCLEOTIDE SEQUENCE</scope>
    <source>
        <strain evidence="2">ARSEF 14590</strain>
    </source>
</reference>
<evidence type="ECO:0000313" key="2">
    <source>
        <dbReference type="EMBL" id="KAK2612076.1"/>
    </source>
</evidence>
<keyword evidence="3" id="KW-1185">Reference proteome</keyword>
<dbReference type="EMBL" id="JASWJB010000021">
    <property type="protein sequence ID" value="KAK2612076.1"/>
    <property type="molecule type" value="Genomic_DNA"/>
</dbReference>
<dbReference type="AlphaFoldDB" id="A0AAJ0G372"/>
<accession>A0AAJ0G372</accession>
<gene>
    <name evidence="2" type="ORF">QQS21_001925</name>
</gene>
<feature type="region of interest" description="Disordered" evidence="1">
    <location>
        <begin position="36"/>
        <end position="62"/>
    </location>
</feature>
<evidence type="ECO:0000313" key="3">
    <source>
        <dbReference type="Proteomes" id="UP001251528"/>
    </source>
</evidence>
<protein>
    <submittedName>
        <fullName evidence="2">Uncharacterized protein</fullName>
    </submittedName>
</protein>
<evidence type="ECO:0000256" key="1">
    <source>
        <dbReference type="SAM" id="MobiDB-lite"/>
    </source>
</evidence>